<dbReference type="SUPFAM" id="SSF53335">
    <property type="entry name" value="S-adenosyl-L-methionine-dependent methyltransferases"/>
    <property type="match status" value="1"/>
</dbReference>
<feature type="domain" description="Ribosomal RNA large subunit methyltransferase K/L-like methyltransferase" evidence="4">
    <location>
        <begin position="333"/>
        <end position="389"/>
    </location>
</feature>
<evidence type="ECO:0000259" key="4">
    <source>
        <dbReference type="Pfam" id="PF01170"/>
    </source>
</evidence>
<dbReference type="CDD" id="cd11715">
    <property type="entry name" value="THUMP_AdoMetMT"/>
    <property type="match status" value="1"/>
</dbReference>
<dbReference type="GO" id="GO:0070043">
    <property type="term" value="F:rRNA (guanine-N7-)-methyltransferase activity"/>
    <property type="evidence" value="ECO:0007669"/>
    <property type="project" value="TreeGrafter"/>
</dbReference>
<evidence type="ECO:0000256" key="1">
    <source>
        <dbReference type="ARBA" id="ARBA00022603"/>
    </source>
</evidence>
<evidence type="ECO:0000259" key="5">
    <source>
        <dbReference type="Pfam" id="PF22020"/>
    </source>
</evidence>
<keyword evidence="1 6" id="KW-0489">Methyltransferase</keyword>
<gene>
    <name evidence="6" type="ORF">SPIROBIBN47_210197</name>
</gene>
<name>A0A3P3XHR8_9SPIR</name>
<dbReference type="Pfam" id="PF22020">
    <property type="entry name" value="RlmL_1st"/>
    <property type="match status" value="1"/>
</dbReference>
<dbReference type="PANTHER" id="PTHR47313:SF1">
    <property type="entry name" value="RIBOSOMAL RNA LARGE SUBUNIT METHYLTRANSFERASE K_L"/>
    <property type="match status" value="1"/>
</dbReference>
<dbReference type="EMBL" id="FWDM01000014">
    <property type="protein sequence ID" value="SLM12062.1"/>
    <property type="molecule type" value="Genomic_DNA"/>
</dbReference>
<evidence type="ECO:0000313" key="6">
    <source>
        <dbReference type="EMBL" id="SLM12062.1"/>
    </source>
</evidence>
<evidence type="ECO:0000256" key="3">
    <source>
        <dbReference type="SAM" id="MobiDB-lite"/>
    </source>
</evidence>
<proteinExistence type="predicted"/>
<dbReference type="PANTHER" id="PTHR47313">
    <property type="entry name" value="RIBOSOMAL RNA LARGE SUBUNIT METHYLTRANSFERASE K/L"/>
    <property type="match status" value="1"/>
</dbReference>
<protein>
    <submittedName>
        <fullName evidence="6">Putative RNA methyltransferase YpsC</fullName>
        <ecNumber evidence="6">2.1.1.-</ecNumber>
    </submittedName>
</protein>
<accession>A0A3P3XHR8</accession>
<dbReference type="InterPro" id="IPR054170">
    <property type="entry name" value="RlmL_1st"/>
</dbReference>
<organism evidence="6">
    <name type="scientific">uncultured spirochete</name>
    <dbReference type="NCBI Taxonomy" id="156406"/>
    <lineage>
        <taxon>Bacteria</taxon>
        <taxon>Pseudomonadati</taxon>
        <taxon>Spirochaetota</taxon>
        <taxon>Spirochaetia</taxon>
        <taxon>Spirochaetales</taxon>
        <taxon>environmental samples</taxon>
    </lineage>
</organism>
<dbReference type="Gene3D" id="3.30.2130.30">
    <property type="match status" value="1"/>
</dbReference>
<dbReference type="InterPro" id="IPR053943">
    <property type="entry name" value="RlmKL-like_Mtase_CS"/>
</dbReference>
<dbReference type="GO" id="GO:0008990">
    <property type="term" value="F:rRNA (guanine-N2-)-methyltransferase activity"/>
    <property type="evidence" value="ECO:0007669"/>
    <property type="project" value="TreeGrafter"/>
</dbReference>
<feature type="domain" description="RlmL ferredoxin-like" evidence="5">
    <location>
        <begin position="4"/>
        <end position="61"/>
    </location>
</feature>
<evidence type="ECO:0000256" key="2">
    <source>
        <dbReference type="ARBA" id="ARBA00022679"/>
    </source>
</evidence>
<dbReference type="InterPro" id="IPR029063">
    <property type="entry name" value="SAM-dependent_MTases_sf"/>
</dbReference>
<feature type="compositionally biased region" description="Polar residues" evidence="3">
    <location>
        <begin position="443"/>
        <end position="461"/>
    </location>
</feature>
<keyword evidence="2 6" id="KW-0808">Transferase</keyword>
<dbReference type="EC" id="2.1.1.-" evidence="6"/>
<dbReference type="AlphaFoldDB" id="A0A3P3XHR8"/>
<dbReference type="PROSITE" id="PS01261">
    <property type="entry name" value="UPF0020"/>
    <property type="match status" value="1"/>
</dbReference>
<dbReference type="InterPro" id="IPR000241">
    <property type="entry name" value="RlmKL-like_Mtase"/>
</dbReference>
<feature type="region of interest" description="Disordered" evidence="3">
    <location>
        <begin position="416"/>
        <end position="473"/>
    </location>
</feature>
<sequence length="473" mass="52096">MRAIAVCAIGLEKVLARDLAHLGFREVGRSAGRVVFNVSTNALAEDLTKANIGLRTADRVLLVVGEFKAFDFDGFYQGIYSLPWEAFCAKDTRVLIERARANGCKLHAQATLQSMAQKAIYAALMEHFHVRNMPETGRMLEVRIYGDNDWWQIVIDTSGEALSRRGYRRFTHEAPLKETIAASLLFLAGWSRSRPLIDPFCGSGTIPIEAALYACNAAPGLKRRFAFEDFPEMDQNKVEDMRLFFRQQVRRDIRTDIRASDLDTKALELARRNATLAGISEFIKFFNADARELVPPEAAIRSAEVRGDMAQSGIVTAGAASPGAASGPPAGTRGIMLANPPYGQRLASPDEARALYRELSPMLKRYLDAGWECGFLSADKEFGEAIGVEPTSVRMIVSGQETIFFNWFSAGIAEAGGHAPRSSNEHRRSRAPISPNEHRSGRPSGSPQADPQRRPSGSPQEIRQGRAPRSPSQ</sequence>
<dbReference type="Gene3D" id="3.40.50.150">
    <property type="entry name" value="Vaccinia Virus protein VP39"/>
    <property type="match status" value="1"/>
</dbReference>
<feature type="domain" description="Ribosomal RNA large subunit methyltransferase K/L-like methyltransferase" evidence="4">
    <location>
        <begin position="165"/>
        <end position="294"/>
    </location>
</feature>
<reference evidence="6" key="1">
    <citation type="submission" date="2017-02" db="EMBL/GenBank/DDBJ databases">
        <authorList>
            <person name="Regsiter A."/>
            <person name="William W."/>
        </authorList>
    </citation>
    <scope>NUCLEOTIDE SEQUENCE</scope>
    <source>
        <strain evidence="6">Bib</strain>
    </source>
</reference>
<dbReference type="Pfam" id="PF01170">
    <property type="entry name" value="UPF0020"/>
    <property type="match status" value="2"/>
</dbReference>